<dbReference type="PANTHER" id="PTHR22529">
    <property type="entry name" value="EPITHELIAL-STROMAL INTERACTION PROTEIN 1"/>
    <property type="match status" value="1"/>
</dbReference>
<protein>
    <submittedName>
        <fullName evidence="2">(Atlantic silverside) hypothetical protein</fullName>
    </submittedName>
</protein>
<gene>
    <name evidence="2" type="ORF">MMEN_LOCUS2061</name>
</gene>
<dbReference type="Proteomes" id="UP000677803">
    <property type="component" value="Unassembled WGS sequence"/>
</dbReference>
<dbReference type="PANTHER" id="PTHR22529:SF1">
    <property type="entry name" value="EPITHELIAL-STROMAL INTERACTION PROTEIN 1"/>
    <property type="match status" value="1"/>
</dbReference>
<organism evidence="2 3">
    <name type="scientific">Menidia menidia</name>
    <name type="common">Atlantic silverside</name>
    <dbReference type="NCBI Taxonomy" id="238744"/>
    <lineage>
        <taxon>Eukaryota</taxon>
        <taxon>Metazoa</taxon>
        <taxon>Chordata</taxon>
        <taxon>Craniata</taxon>
        <taxon>Vertebrata</taxon>
        <taxon>Euteleostomi</taxon>
        <taxon>Actinopterygii</taxon>
        <taxon>Neopterygii</taxon>
        <taxon>Teleostei</taxon>
        <taxon>Neoteleostei</taxon>
        <taxon>Acanthomorphata</taxon>
        <taxon>Ovalentaria</taxon>
        <taxon>Atherinomorphae</taxon>
        <taxon>Atheriniformes</taxon>
        <taxon>Atherinopsidae</taxon>
        <taxon>Menidiinae</taxon>
        <taxon>Menidia</taxon>
    </lineage>
</organism>
<evidence type="ECO:0000313" key="3">
    <source>
        <dbReference type="Proteomes" id="UP000677803"/>
    </source>
</evidence>
<dbReference type="EMBL" id="CAJRST010001113">
    <property type="protein sequence ID" value="CAG5865393.1"/>
    <property type="molecule type" value="Genomic_DNA"/>
</dbReference>
<reference evidence="2" key="1">
    <citation type="submission" date="2021-05" db="EMBL/GenBank/DDBJ databases">
        <authorList>
            <person name="Tigano A."/>
        </authorList>
    </citation>
    <scope>NUCLEOTIDE SEQUENCE</scope>
</reference>
<proteinExistence type="predicted"/>
<evidence type="ECO:0000256" key="1">
    <source>
        <dbReference type="SAM" id="MobiDB-lite"/>
    </source>
</evidence>
<feature type="compositionally biased region" description="Basic and acidic residues" evidence="1">
    <location>
        <begin position="108"/>
        <end position="118"/>
    </location>
</feature>
<feature type="compositionally biased region" description="Basic and acidic residues" evidence="1">
    <location>
        <begin position="76"/>
        <end position="87"/>
    </location>
</feature>
<name>A0A8S4A9U7_9TELE</name>
<dbReference type="OrthoDB" id="10053624at2759"/>
<feature type="compositionally biased region" description="Polar residues" evidence="1">
    <location>
        <begin position="263"/>
        <end position="273"/>
    </location>
</feature>
<keyword evidence="3" id="KW-1185">Reference proteome</keyword>
<dbReference type="AlphaFoldDB" id="A0A8S4A9U7"/>
<comment type="caution">
    <text evidence="2">The sequence shown here is derived from an EMBL/GenBank/DDBJ whole genome shotgun (WGS) entry which is preliminary data.</text>
</comment>
<feature type="compositionally biased region" description="Basic and acidic residues" evidence="1">
    <location>
        <begin position="126"/>
        <end position="191"/>
    </location>
</feature>
<evidence type="ECO:0000313" key="2">
    <source>
        <dbReference type="EMBL" id="CAG5865393.1"/>
    </source>
</evidence>
<dbReference type="InterPro" id="IPR026185">
    <property type="entry name" value="EPSTI1"/>
</dbReference>
<feature type="compositionally biased region" description="Basic and acidic residues" evidence="1">
    <location>
        <begin position="1"/>
        <end position="15"/>
    </location>
</feature>
<feature type="compositionally biased region" description="Polar residues" evidence="1">
    <location>
        <begin position="40"/>
        <end position="50"/>
    </location>
</feature>
<accession>A0A8S4A9U7</accession>
<sequence length="337" mass="38725">MDPHQQRDPGGRLDPRGTPLGHSPAGGQTPQQVDGDIQDVGSQPAANRQPQYLGGFTMIPPNQSRRSEMQAVAQKGEQDYQRLKESQRPSAVHLNPERLGGHVTLAEARQKQLTDARSAKLQKKLKKEEAEKKKKQEEEEELQRMKAKQREKAERLEEKKRQDEQRRREQFLEDQTRRTESFLQRFERRAADLPSSAAHTSSKSEDATSEKRGKESKSVRELEQERKRVNMAFLDKLEGQSRRTEKEENIQEAGHSFLEPHNFRQQTTQQSPVTHLKPDEEDSFSGLTSETEPDYDWALMKLMTSFPDCAKCFLEDILTQCDGDYEKAHSLLICTLS</sequence>
<feature type="compositionally biased region" description="Basic and acidic residues" evidence="1">
    <location>
        <begin position="202"/>
        <end position="228"/>
    </location>
</feature>
<feature type="compositionally biased region" description="Basic and acidic residues" evidence="1">
    <location>
        <begin position="235"/>
        <end position="249"/>
    </location>
</feature>
<feature type="region of interest" description="Disordered" evidence="1">
    <location>
        <begin position="1"/>
        <end position="289"/>
    </location>
</feature>